<evidence type="ECO:0000256" key="10">
    <source>
        <dbReference type="ARBA" id="ARBA00042775"/>
    </source>
</evidence>
<dbReference type="InterPro" id="IPR027304">
    <property type="entry name" value="Trigger_fact/SurA_dom_sf"/>
</dbReference>
<evidence type="ECO:0000313" key="15">
    <source>
        <dbReference type="Proteomes" id="UP001348817"/>
    </source>
</evidence>
<dbReference type="Pfam" id="PF00639">
    <property type="entry name" value="Rotamase"/>
    <property type="match status" value="1"/>
</dbReference>
<dbReference type="EMBL" id="AP025314">
    <property type="protein sequence ID" value="BDD07830.1"/>
    <property type="molecule type" value="Genomic_DNA"/>
</dbReference>
<gene>
    <name evidence="14" type="ORF">FUAX_02620</name>
</gene>
<keyword evidence="11 14" id="KW-0413">Isomerase</keyword>
<protein>
    <recommendedName>
        <fullName evidence="9">Periplasmic chaperone PpiD</fullName>
    </recommendedName>
    <alternativeName>
        <fullName evidence="10">Periplasmic folding chaperone</fullName>
    </alternativeName>
</protein>
<accession>A0AAU9D6N7</accession>
<dbReference type="InterPro" id="IPR046357">
    <property type="entry name" value="PPIase_dom_sf"/>
</dbReference>
<feature type="transmembrane region" description="Helical" evidence="12">
    <location>
        <begin position="12"/>
        <end position="33"/>
    </location>
</feature>
<feature type="domain" description="PpiC" evidence="13">
    <location>
        <begin position="342"/>
        <end position="440"/>
    </location>
</feature>
<dbReference type="Pfam" id="PF13623">
    <property type="entry name" value="SurA_N_2"/>
    <property type="match status" value="1"/>
</dbReference>
<keyword evidence="6 12" id="KW-0472">Membrane</keyword>
<keyword evidence="15" id="KW-1185">Reference proteome</keyword>
<dbReference type="AlphaFoldDB" id="A0AAU9D6N7"/>
<dbReference type="InterPro" id="IPR052029">
    <property type="entry name" value="PpiD_chaperone"/>
</dbReference>
<proteinExistence type="inferred from homology"/>
<evidence type="ECO:0000256" key="8">
    <source>
        <dbReference type="ARBA" id="ARBA00038408"/>
    </source>
</evidence>
<organism evidence="14 15">
    <name type="scientific">Fulvitalea axinellae</name>
    <dbReference type="NCBI Taxonomy" id="1182444"/>
    <lineage>
        <taxon>Bacteria</taxon>
        <taxon>Pseudomonadati</taxon>
        <taxon>Bacteroidota</taxon>
        <taxon>Cytophagia</taxon>
        <taxon>Cytophagales</taxon>
        <taxon>Persicobacteraceae</taxon>
        <taxon>Fulvitalea</taxon>
    </lineage>
</organism>
<evidence type="ECO:0000256" key="9">
    <source>
        <dbReference type="ARBA" id="ARBA00040743"/>
    </source>
</evidence>
<dbReference type="PANTHER" id="PTHR47529">
    <property type="entry name" value="PEPTIDYL-PROLYL CIS-TRANS ISOMERASE D"/>
    <property type="match status" value="1"/>
</dbReference>
<dbReference type="PROSITE" id="PS50198">
    <property type="entry name" value="PPIC_PPIASE_2"/>
    <property type="match status" value="1"/>
</dbReference>
<evidence type="ECO:0000256" key="11">
    <source>
        <dbReference type="PROSITE-ProRule" id="PRU00278"/>
    </source>
</evidence>
<evidence type="ECO:0000256" key="3">
    <source>
        <dbReference type="ARBA" id="ARBA00022519"/>
    </source>
</evidence>
<dbReference type="RefSeq" id="WP_338393129.1">
    <property type="nucleotide sequence ID" value="NZ_AP025314.1"/>
</dbReference>
<evidence type="ECO:0000256" key="6">
    <source>
        <dbReference type="ARBA" id="ARBA00023136"/>
    </source>
</evidence>
<comment type="similarity">
    <text evidence="8">Belongs to the PpiD chaperone family.</text>
</comment>
<dbReference type="Gene3D" id="3.10.50.40">
    <property type="match status" value="2"/>
</dbReference>
<keyword evidence="7" id="KW-0143">Chaperone</keyword>
<evidence type="ECO:0000256" key="1">
    <source>
        <dbReference type="ARBA" id="ARBA00004382"/>
    </source>
</evidence>
<sequence>MALINKIREKTGLAVGIVAVGLGLFVVGGDLIGPNSVLLGKGKRTVGEIGGEEISLEEFDAEINQMKQQFASRNRRQPNDAENYTIQNQAWQLLVSRYTYDEQYKELGIGVTDSEVVDMVQGENILPEIKQGFTNPETGEFDKEALINFLNSPQGQFMANYEQTLRPSRLRLKYENMILNGDYTTKIEAQKEYNNQTELIDTRYLYVPYSALADSVFKVSEGEAKAYLNSHAEDFQVNEEGRSAKYVDFAVIPTAEDSAAFMKEMAEVKEDFRQAKEDSIYAKINTENSRGFNFYGHFGAAELPRRLQINAPILSAGDVRGPYKTGQYYTLYKVTDITKGENASVRASHILFKTDGSNDAEVKKEAQKVLKEIRGGANFAAMAAKYGQDGTATRGGDLGWFTKGRMVAPFEKAVFDAKRTGVLRNLVKTEFGYHIIDVTSLPNYNVYTVATIERELYPSDESVDAVYKKADLFASTSTDYDDFKANAEKDGYAIRDAVDVRATDRRIGFVGDARSAVTWLYREGEVGKVSQVFEAGDDHYLVMIMTGKTEEGTASFASVKSTAERKARNEKKAVFITEKLQKTKNGDINEWAIAFGSEANVFNKSGLKPSDNTLPSTGFAPELVGTALGLKEGQISGPIKLDNGIAVIQVIRKQAAPEIADYNSYKDQLNSRKRSQTAFNISKSLEKHAGVKDERYKHY</sequence>
<comment type="subcellular location">
    <subcellularLocation>
        <location evidence="1">Cell inner membrane</location>
        <topology evidence="1">Single-pass type II membrane protein</topology>
        <orientation evidence="1">Periplasmic side</orientation>
    </subcellularLocation>
</comment>
<evidence type="ECO:0000313" key="14">
    <source>
        <dbReference type="EMBL" id="BDD07830.1"/>
    </source>
</evidence>
<keyword evidence="2" id="KW-1003">Cell membrane</keyword>
<dbReference type="InterPro" id="IPR000297">
    <property type="entry name" value="PPIase_PpiC"/>
</dbReference>
<keyword evidence="11" id="KW-0697">Rotamase</keyword>
<evidence type="ECO:0000256" key="4">
    <source>
        <dbReference type="ARBA" id="ARBA00022692"/>
    </source>
</evidence>
<name>A0AAU9D6N7_9BACT</name>
<dbReference type="GO" id="GO:0003755">
    <property type="term" value="F:peptidyl-prolyl cis-trans isomerase activity"/>
    <property type="evidence" value="ECO:0007669"/>
    <property type="project" value="UniProtKB-KW"/>
</dbReference>
<evidence type="ECO:0000256" key="7">
    <source>
        <dbReference type="ARBA" id="ARBA00023186"/>
    </source>
</evidence>
<evidence type="ECO:0000256" key="5">
    <source>
        <dbReference type="ARBA" id="ARBA00022989"/>
    </source>
</evidence>
<dbReference type="SUPFAM" id="SSF54534">
    <property type="entry name" value="FKBP-like"/>
    <property type="match status" value="2"/>
</dbReference>
<reference evidence="14 15" key="1">
    <citation type="submission" date="2021-12" db="EMBL/GenBank/DDBJ databases">
        <title>Genome sequencing of bacteria with rrn-lacking chromosome and rrn-plasmid.</title>
        <authorList>
            <person name="Anda M."/>
            <person name="Iwasaki W."/>
        </authorList>
    </citation>
    <scope>NUCLEOTIDE SEQUENCE [LARGE SCALE GENOMIC DNA]</scope>
    <source>
        <strain evidence="14 15">DSM 100852</strain>
    </source>
</reference>
<keyword evidence="5 12" id="KW-1133">Transmembrane helix</keyword>
<dbReference type="Pfam" id="PF13616">
    <property type="entry name" value="Rotamase_3"/>
    <property type="match status" value="1"/>
</dbReference>
<dbReference type="SUPFAM" id="SSF109998">
    <property type="entry name" value="Triger factor/SurA peptide-binding domain-like"/>
    <property type="match status" value="1"/>
</dbReference>
<dbReference type="GO" id="GO:0005886">
    <property type="term" value="C:plasma membrane"/>
    <property type="evidence" value="ECO:0007669"/>
    <property type="project" value="UniProtKB-SubCell"/>
</dbReference>
<dbReference type="KEGG" id="fax:FUAX_02620"/>
<keyword evidence="4 12" id="KW-0812">Transmembrane</keyword>
<dbReference type="PANTHER" id="PTHR47529:SF1">
    <property type="entry name" value="PERIPLASMIC CHAPERONE PPID"/>
    <property type="match status" value="1"/>
</dbReference>
<dbReference type="Proteomes" id="UP001348817">
    <property type="component" value="Chromosome"/>
</dbReference>
<evidence type="ECO:0000256" key="2">
    <source>
        <dbReference type="ARBA" id="ARBA00022475"/>
    </source>
</evidence>
<evidence type="ECO:0000259" key="13">
    <source>
        <dbReference type="PROSITE" id="PS50198"/>
    </source>
</evidence>
<evidence type="ECO:0000256" key="12">
    <source>
        <dbReference type="SAM" id="Phobius"/>
    </source>
</evidence>
<keyword evidence="3" id="KW-0997">Cell inner membrane</keyword>